<sequence length="240" mass="26797">MASSSDLNSARNKLDGLLKELSEKSDESLEGNAIAIIDSLSSSMPPPSTPTKRSTTSKGPRKRRKKDLGYDDGSDGLKSQTSYIMKLFDRNVDFAPFVEDTPLYTLAREWMENKPHRMKLASEMQDFQDSDPLSSSQGSSSSVLAGESVDSSKAVYSLPLPNPKRELKDQTYIPKPLPQPSLSLNIHYKSEAAPSITDLKQKHIQRWKKVKTGWKQASSENQSHYSESIKAIRGLFEPFK</sequence>
<dbReference type="GO" id="GO:0000122">
    <property type="term" value="P:negative regulation of transcription by RNA polymerase II"/>
    <property type="evidence" value="ECO:0007669"/>
    <property type="project" value="TreeGrafter"/>
</dbReference>
<name>A0A913XTI8_EXADI</name>
<dbReference type="PANTHER" id="PTHR31336:SF3">
    <property type="entry name" value="PROTEIN LIN-37 HOMOLOG"/>
    <property type="match status" value="1"/>
</dbReference>
<dbReference type="PANTHER" id="PTHR31336">
    <property type="entry name" value="LIN37 HOMOLOG"/>
    <property type="match status" value="1"/>
</dbReference>
<dbReference type="GO" id="GO:0017053">
    <property type="term" value="C:transcription repressor complex"/>
    <property type="evidence" value="ECO:0007669"/>
    <property type="project" value="InterPro"/>
</dbReference>
<dbReference type="KEGG" id="epa:110247898"/>
<proteinExistence type="predicted"/>
<protein>
    <submittedName>
        <fullName evidence="2">Uncharacterized protein</fullName>
    </submittedName>
</protein>
<feature type="compositionally biased region" description="Low complexity" evidence="1">
    <location>
        <begin position="130"/>
        <end position="152"/>
    </location>
</feature>
<dbReference type="InterPro" id="IPR028226">
    <property type="entry name" value="LIN37"/>
</dbReference>
<dbReference type="Proteomes" id="UP000887567">
    <property type="component" value="Unplaced"/>
</dbReference>
<feature type="region of interest" description="Disordered" evidence="1">
    <location>
        <begin position="125"/>
        <end position="174"/>
    </location>
</feature>
<dbReference type="OrthoDB" id="6287771at2759"/>
<organism evidence="2 3">
    <name type="scientific">Exaiptasia diaphana</name>
    <name type="common">Tropical sea anemone</name>
    <name type="synonym">Aiptasia pulchella</name>
    <dbReference type="NCBI Taxonomy" id="2652724"/>
    <lineage>
        <taxon>Eukaryota</taxon>
        <taxon>Metazoa</taxon>
        <taxon>Cnidaria</taxon>
        <taxon>Anthozoa</taxon>
        <taxon>Hexacorallia</taxon>
        <taxon>Actiniaria</taxon>
        <taxon>Aiptasiidae</taxon>
        <taxon>Exaiptasia</taxon>
    </lineage>
</organism>
<dbReference type="GeneID" id="110247898"/>
<accession>A0A913XTI8</accession>
<evidence type="ECO:0000313" key="3">
    <source>
        <dbReference type="Proteomes" id="UP000887567"/>
    </source>
</evidence>
<keyword evidence="3" id="KW-1185">Reference proteome</keyword>
<dbReference type="RefSeq" id="XP_020910050.1">
    <property type="nucleotide sequence ID" value="XM_021054391.2"/>
</dbReference>
<dbReference type="EnsemblMetazoa" id="XM_021054391.2">
    <property type="protein sequence ID" value="XP_020910050.1"/>
    <property type="gene ID" value="LOC110247898"/>
</dbReference>
<evidence type="ECO:0000256" key="1">
    <source>
        <dbReference type="SAM" id="MobiDB-lite"/>
    </source>
</evidence>
<dbReference type="GO" id="GO:0031523">
    <property type="term" value="C:Myb complex"/>
    <property type="evidence" value="ECO:0007669"/>
    <property type="project" value="TreeGrafter"/>
</dbReference>
<reference evidence="2" key="1">
    <citation type="submission" date="2022-11" db="UniProtKB">
        <authorList>
            <consortium name="EnsemblMetazoa"/>
        </authorList>
    </citation>
    <scope>IDENTIFICATION</scope>
</reference>
<dbReference type="Pfam" id="PF15306">
    <property type="entry name" value="LIN37"/>
    <property type="match status" value="1"/>
</dbReference>
<dbReference type="OMA" id="SNVARWK"/>
<dbReference type="AlphaFoldDB" id="A0A913XTI8"/>
<evidence type="ECO:0000313" key="2">
    <source>
        <dbReference type="EnsemblMetazoa" id="XP_020910050.1"/>
    </source>
</evidence>
<feature type="region of interest" description="Disordered" evidence="1">
    <location>
        <begin position="23"/>
        <end position="78"/>
    </location>
</feature>